<feature type="transmembrane region" description="Helical" evidence="11">
    <location>
        <begin position="169"/>
        <end position="188"/>
    </location>
</feature>
<reference evidence="14 15" key="1">
    <citation type="submission" date="2024-09" db="EMBL/GenBank/DDBJ databases">
        <authorList>
            <person name="Sun Q."/>
            <person name="Mori K."/>
        </authorList>
    </citation>
    <scope>NUCLEOTIDE SEQUENCE [LARGE SCALE GENOMIC DNA]</scope>
    <source>
        <strain evidence="14 15">JCM 3323</strain>
    </source>
</reference>
<keyword evidence="9" id="KW-0902">Two-component regulatory system</keyword>
<sequence>MIRRSLRTTLALTFAGLVALVTALVGGLSYDAAAGMVRADEESVFLGIVNDLQIQVRQGRFEAEEFITDNPRQNVLPKLLRAARITVQILDHQGTLIGRQRPVPLPLDRADRALAPDQRAGKGNQRDVTIDGIRYRMATVALGDGRGAIRIAQRLSDTDKLLSQLRQHVVLLAGAVIVIAGAAGWWLARRITRRLIRLTTLTEEVAATGKVDRVVPVIGDDEIGRLGRSFDHMLGRLARSKQDQQRLVQDAGHELRTPLTSLRTNISVLHRFTELPPQAQVDLLQDLSQETRELTHLVNELVQLAADEHGDEEEPVDVQLAGLVERTAALARRRTGRDIHVRAAPVIVTARPAALQRAISNLLDNAAKFDPGGTQPIELLADDSRIEVRDQGPGIDDHDLERIFDRFYRSIDSRGQPGSGLGLAIVKDVALRHGGIPFAAHRSGGGAVVGFTLGNPRPQGRTWRTSVI</sequence>
<accession>A0ABV5Q5J3</accession>
<proteinExistence type="predicted"/>
<protein>
    <recommendedName>
        <fullName evidence="3">histidine kinase</fullName>
        <ecNumber evidence="3">2.7.13.3</ecNumber>
    </recommendedName>
</protein>
<dbReference type="RefSeq" id="WP_346120912.1">
    <property type="nucleotide sequence ID" value="NZ_BAAAXC010000012.1"/>
</dbReference>
<dbReference type="Pfam" id="PF00672">
    <property type="entry name" value="HAMP"/>
    <property type="match status" value="1"/>
</dbReference>
<name>A0ABV5Q5J3_9ACTN</name>
<evidence type="ECO:0000256" key="8">
    <source>
        <dbReference type="ARBA" id="ARBA00022989"/>
    </source>
</evidence>
<dbReference type="CDD" id="cd00075">
    <property type="entry name" value="HATPase"/>
    <property type="match status" value="1"/>
</dbReference>
<evidence type="ECO:0000256" key="2">
    <source>
        <dbReference type="ARBA" id="ARBA00004236"/>
    </source>
</evidence>
<dbReference type="PANTHER" id="PTHR45436:SF5">
    <property type="entry name" value="SENSOR HISTIDINE KINASE TRCS"/>
    <property type="match status" value="1"/>
</dbReference>
<dbReference type="Gene3D" id="1.10.287.130">
    <property type="match status" value="1"/>
</dbReference>
<keyword evidence="8 11" id="KW-1133">Transmembrane helix</keyword>
<keyword evidence="6 11" id="KW-0812">Transmembrane</keyword>
<evidence type="ECO:0000259" key="12">
    <source>
        <dbReference type="PROSITE" id="PS50109"/>
    </source>
</evidence>
<keyword evidence="5" id="KW-0808">Transferase</keyword>
<dbReference type="PRINTS" id="PR00344">
    <property type="entry name" value="BCTRLSENSOR"/>
</dbReference>
<evidence type="ECO:0000313" key="15">
    <source>
        <dbReference type="Proteomes" id="UP001589646"/>
    </source>
</evidence>
<evidence type="ECO:0000256" key="4">
    <source>
        <dbReference type="ARBA" id="ARBA00022553"/>
    </source>
</evidence>
<dbReference type="InterPro" id="IPR050428">
    <property type="entry name" value="TCS_sensor_his_kinase"/>
</dbReference>
<evidence type="ECO:0000256" key="11">
    <source>
        <dbReference type="SAM" id="Phobius"/>
    </source>
</evidence>
<dbReference type="GO" id="GO:0005524">
    <property type="term" value="F:ATP binding"/>
    <property type="evidence" value="ECO:0007669"/>
    <property type="project" value="UniProtKB-KW"/>
</dbReference>
<dbReference type="Gene3D" id="3.30.565.10">
    <property type="entry name" value="Histidine kinase-like ATPase, C-terminal domain"/>
    <property type="match status" value="1"/>
</dbReference>
<dbReference type="PROSITE" id="PS50109">
    <property type="entry name" value="HIS_KIN"/>
    <property type="match status" value="1"/>
</dbReference>
<dbReference type="SMART" id="SM00387">
    <property type="entry name" value="HATPase_c"/>
    <property type="match status" value="1"/>
</dbReference>
<evidence type="ECO:0000256" key="1">
    <source>
        <dbReference type="ARBA" id="ARBA00000085"/>
    </source>
</evidence>
<dbReference type="PANTHER" id="PTHR45436">
    <property type="entry name" value="SENSOR HISTIDINE KINASE YKOH"/>
    <property type="match status" value="1"/>
</dbReference>
<dbReference type="EC" id="2.7.13.3" evidence="3"/>
<dbReference type="Pfam" id="PF00512">
    <property type="entry name" value="HisKA"/>
    <property type="match status" value="1"/>
</dbReference>
<feature type="domain" description="HAMP" evidence="13">
    <location>
        <begin position="189"/>
        <end position="242"/>
    </location>
</feature>
<comment type="catalytic activity">
    <reaction evidence="1">
        <text>ATP + protein L-histidine = ADP + protein N-phospho-L-histidine.</text>
        <dbReference type="EC" id="2.7.13.3"/>
    </reaction>
</comment>
<dbReference type="CDD" id="cd06225">
    <property type="entry name" value="HAMP"/>
    <property type="match status" value="1"/>
</dbReference>
<evidence type="ECO:0000259" key="13">
    <source>
        <dbReference type="PROSITE" id="PS50885"/>
    </source>
</evidence>
<keyword evidence="4" id="KW-0597">Phosphoprotein</keyword>
<dbReference type="InterPro" id="IPR003661">
    <property type="entry name" value="HisK_dim/P_dom"/>
</dbReference>
<dbReference type="SUPFAM" id="SSF158472">
    <property type="entry name" value="HAMP domain-like"/>
    <property type="match status" value="1"/>
</dbReference>
<evidence type="ECO:0000256" key="3">
    <source>
        <dbReference type="ARBA" id="ARBA00012438"/>
    </source>
</evidence>
<dbReference type="InterPro" id="IPR003660">
    <property type="entry name" value="HAMP_dom"/>
</dbReference>
<keyword evidence="14" id="KW-0067">ATP-binding</keyword>
<dbReference type="InterPro" id="IPR005467">
    <property type="entry name" value="His_kinase_dom"/>
</dbReference>
<keyword evidence="7" id="KW-0418">Kinase</keyword>
<dbReference type="SUPFAM" id="SSF47384">
    <property type="entry name" value="Homodimeric domain of signal transducing histidine kinase"/>
    <property type="match status" value="1"/>
</dbReference>
<dbReference type="InterPro" id="IPR004358">
    <property type="entry name" value="Sig_transdc_His_kin-like_C"/>
</dbReference>
<dbReference type="CDD" id="cd00082">
    <property type="entry name" value="HisKA"/>
    <property type="match status" value="1"/>
</dbReference>
<evidence type="ECO:0000256" key="9">
    <source>
        <dbReference type="ARBA" id="ARBA00023012"/>
    </source>
</evidence>
<dbReference type="SMART" id="SM00304">
    <property type="entry name" value="HAMP"/>
    <property type="match status" value="1"/>
</dbReference>
<evidence type="ECO:0000256" key="5">
    <source>
        <dbReference type="ARBA" id="ARBA00022679"/>
    </source>
</evidence>
<gene>
    <name evidence="14" type="ORF">ACFFRN_29495</name>
</gene>
<dbReference type="InterPro" id="IPR036890">
    <property type="entry name" value="HATPase_C_sf"/>
</dbReference>
<evidence type="ECO:0000256" key="10">
    <source>
        <dbReference type="ARBA" id="ARBA00023136"/>
    </source>
</evidence>
<comment type="subcellular location">
    <subcellularLocation>
        <location evidence="2">Cell membrane</location>
    </subcellularLocation>
</comment>
<dbReference type="Gene3D" id="6.10.340.10">
    <property type="match status" value="1"/>
</dbReference>
<dbReference type="EMBL" id="JBHMCE010000009">
    <property type="protein sequence ID" value="MFB9530748.1"/>
    <property type="molecule type" value="Genomic_DNA"/>
</dbReference>
<evidence type="ECO:0000256" key="7">
    <source>
        <dbReference type="ARBA" id="ARBA00022777"/>
    </source>
</evidence>
<dbReference type="Proteomes" id="UP001589646">
    <property type="component" value="Unassembled WGS sequence"/>
</dbReference>
<keyword evidence="15" id="KW-1185">Reference proteome</keyword>
<feature type="domain" description="Histidine kinase" evidence="12">
    <location>
        <begin position="250"/>
        <end position="457"/>
    </location>
</feature>
<organism evidence="14 15">
    <name type="scientific">Nonomuraea roseola</name>
    <dbReference type="NCBI Taxonomy" id="46179"/>
    <lineage>
        <taxon>Bacteria</taxon>
        <taxon>Bacillati</taxon>
        <taxon>Actinomycetota</taxon>
        <taxon>Actinomycetes</taxon>
        <taxon>Streptosporangiales</taxon>
        <taxon>Streptosporangiaceae</taxon>
        <taxon>Nonomuraea</taxon>
    </lineage>
</organism>
<evidence type="ECO:0000313" key="14">
    <source>
        <dbReference type="EMBL" id="MFB9530748.1"/>
    </source>
</evidence>
<dbReference type="InterPro" id="IPR003594">
    <property type="entry name" value="HATPase_dom"/>
</dbReference>
<dbReference type="InterPro" id="IPR036097">
    <property type="entry name" value="HisK_dim/P_sf"/>
</dbReference>
<dbReference type="SUPFAM" id="SSF55874">
    <property type="entry name" value="ATPase domain of HSP90 chaperone/DNA topoisomerase II/histidine kinase"/>
    <property type="match status" value="1"/>
</dbReference>
<evidence type="ECO:0000256" key="6">
    <source>
        <dbReference type="ARBA" id="ARBA00022692"/>
    </source>
</evidence>
<keyword evidence="14" id="KW-0547">Nucleotide-binding</keyword>
<dbReference type="PROSITE" id="PS50885">
    <property type="entry name" value="HAMP"/>
    <property type="match status" value="1"/>
</dbReference>
<dbReference type="Pfam" id="PF02518">
    <property type="entry name" value="HATPase_c"/>
    <property type="match status" value="1"/>
</dbReference>
<comment type="caution">
    <text evidence="14">The sequence shown here is derived from an EMBL/GenBank/DDBJ whole genome shotgun (WGS) entry which is preliminary data.</text>
</comment>
<dbReference type="SMART" id="SM00388">
    <property type="entry name" value="HisKA"/>
    <property type="match status" value="1"/>
</dbReference>
<keyword evidence="10 11" id="KW-0472">Membrane</keyword>